<reference evidence="4 5" key="1">
    <citation type="submission" date="2018-06" db="EMBL/GenBank/DDBJ databases">
        <title>Comparative genomics of downy mildews reveals potential adaptations to biotrophy.</title>
        <authorList>
            <person name="Fletcher K."/>
            <person name="Klosterman S.J."/>
            <person name="Derevnina L."/>
            <person name="Martin F."/>
            <person name="Koike S."/>
            <person name="Reyes Chin-Wo S."/>
            <person name="Mou B."/>
            <person name="Michelmore R."/>
        </authorList>
    </citation>
    <scope>NUCLEOTIDE SEQUENCE [LARGE SCALE GENOMIC DNA]</scope>
    <source>
        <strain evidence="3 5">R13</strain>
        <strain evidence="2 4">R14</strain>
    </source>
</reference>
<sequence>MMLKLHVAFQISPFFTVKKGKRKKRTGVSSEQRLPVATKSQRAHENGCSQPLQQDDGKTRLIFDVNQFASVLSIDSRICNSLITQCAAQNGFVLASCSLLSRLVFYKIERTYRPLELSSKPRGSSQKGGNIAFIYTLRHAKEIYDTPVARNHQLSST</sequence>
<proteinExistence type="predicted"/>
<dbReference type="STRING" id="542832.A0A3M6VDP0"/>
<keyword evidence="4" id="KW-1185">Reference proteome</keyword>
<gene>
    <name evidence="3" type="ORF">DD237_003118</name>
    <name evidence="2" type="ORF">DD238_004186</name>
</gene>
<organism evidence="2 4">
    <name type="scientific">Peronospora effusa</name>
    <dbReference type="NCBI Taxonomy" id="542832"/>
    <lineage>
        <taxon>Eukaryota</taxon>
        <taxon>Sar</taxon>
        <taxon>Stramenopiles</taxon>
        <taxon>Oomycota</taxon>
        <taxon>Peronosporomycetes</taxon>
        <taxon>Peronosporales</taxon>
        <taxon>Peronosporaceae</taxon>
        <taxon>Peronospora</taxon>
    </lineage>
</organism>
<accession>A0A3M6VDP0</accession>
<dbReference type="VEuPathDB" id="FungiDB:DD237_003118"/>
<dbReference type="EMBL" id="QKXF01000093">
    <property type="protein sequence ID" value="RQM17588.1"/>
    <property type="molecule type" value="Genomic_DNA"/>
</dbReference>
<evidence type="ECO:0000313" key="2">
    <source>
        <dbReference type="EMBL" id="RMX64121.1"/>
    </source>
</evidence>
<name>A0A3M6VDP0_9STRA</name>
<dbReference type="EMBL" id="QLLG01000336">
    <property type="protein sequence ID" value="RMX64121.1"/>
    <property type="molecule type" value="Genomic_DNA"/>
</dbReference>
<dbReference type="AlphaFoldDB" id="A0A3M6VDP0"/>
<protein>
    <submittedName>
        <fullName evidence="2">Uncharacterized protein</fullName>
    </submittedName>
</protein>
<evidence type="ECO:0000313" key="4">
    <source>
        <dbReference type="Proteomes" id="UP000282087"/>
    </source>
</evidence>
<evidence type="ECO:0000313" key="3">
    <source>
        <dbReference type="EMBL" id="RQM17588.1"/>
    </source>
</evidence>
<dbReference type="Proteomes" id="UP000282087">
    <property type="component" value="Unassembled WGS sequence"/>
</dbReference>
<evidence type="ECO:0000313" key="5">
    <source>
        <dbReference type="Proteomes" id="UP000286097"/>
    </source>
</evidence>
<evidence type="ECO:0000256" key="1">
    <source>
        <dbReference type="SAM" id="MobiDB-lite"/>
    </source>
</evidence>
<dbReference type="Proteomes" id="UP000286097">
    <property type="component" value="Unassembled WGS sequence"/>
</dbReference>
<comment type="caution">
    <text evidence="2">The sequence shown here is derived from an EMBL/GenBank/DDBJ whole genome shotgun (WGS) entry which is preliminary data.</text>
</comment>
<feature type="region of interest" description="Disordered" evidence="1">
    <location>
        <begin position="23"/>
        <end position="51"/>
    </location>
</feature>